<keyword evidence="2" id="KW-0812">Transmembrane</keyword>
<proteinExistence type="predicted"/>
<sequence>MADEQYRWLDRETAERLLRGESLEAVDAADRDEAERLAKTLGALTVEPPLSSGELPGEAAALAAFRAARADRGEASVTDGHRAASAASHAPDAGLVRIGAPARAARRPRWGRPVRLGLAAALAAGMVGGVAVAAGTGVLPTPFDEDERGRPAASVSAAVPSERTLVSPSPGTGALGEPTPGGDSKAPEDSGTAEETAPGNSATDRGSAADDRNQPSGGWWKAVASSCRDVRDGKQLSTDRRRALENAAGSSARVWKYCKDVLAGAGESTEEQPDKGKGDTGESGDQGGKGDDEGHPAGSGGNSNGNANGGSNNHRADGAAETPSTATRLTPDRTLPSATTPPPSASYSAL</sequence>
<comment type="caution">
    <text evidence="3">The sequence shown here is derived from an EMBL/GenBank/DDBJ whole genome shotgun (WGS) entry which is preliminary data.</text>
</comment>
<dbReference type="RefSeq" id="WP_062150836.1">
    <property type="nucleotide sequence ID" value="NZ_KQ947988.1"/>
</dbReference>
<dbReference type="OrthoDB" id="4338553at2"/>
<feature type="compositionally biased region" description="Low complexity" evidence="1">
    <location>
        <begin position="304"/>
        <end position="313"/>
    </location>
</feature>
<evidence type="ECO:0000256" key="2">
    <source>
        <dbReference type="SAM" id="Phobius"/>
    </source>
</evidence>
<evidence type="ECO:0000313" key="4">
    <source>
        <dbReference type="Proteomes" id="UP000054024"/>
    </source>
</evidence>
<organism evidence="3 4">
    <name type="scientific">Streptomyces curacoi</name>
    <dbReference type="NCBI Taxonomy" id="146536"/>
    <lineage>
        <taxon>Bacteria</taxon>
        <taxon>Bacillati</taxon>
        <taxon>Actinomycetota</taxon>
        <taxon>Actinomycetes</taxon>
        <taxon>Kitasatosporales</taxon>
        <taxon>Streptomycetaceae</taxon>
        <taxon>Streptomyces</taxon>
    </lineage>
</organism>
<feature type="transmembrane region" description="Helical" evidence="2">
    <location>
        <begin position="116"/>
        <end position="139"/>
    </location>
</feature>
<feature type="compositionally biased region" description="Basic and acidic residues" evidence="1">
    <location>
        <begin position="228"/>
        <end position="244"/>
    </location>
</feature>
<protein>
    <recommendedName>
        <fullName evidence="5">Extensin</fullName>
    </recommendedName>
</protein>
<dbReference type="Proteomes" id="UP000054024">
    <property type="component" value="Unassembled WGS sequence"/>
</dbReference>
<gene>
    <name evidence="3" type="ORF">AQI70_18020</name>
</gene>
<evidence type="ECO:0008006" key="5">
    <source>
        <dbReference type="Google" id="ProtNLM"/>
    </source>
</evidence>
<evidence type="ECO:0000256" key="1">
    <source>
        <dbReference type="SAM" id="MobiDB-lite"/>
    </source>
</evidence>
<dbReference type="EMBL" id="LMWJ01000013">
    <property type="protein sequence ID" value="KUM74731.1"/>
    <property type="molecule type" value="Genomic_DNA"/>
</dbReference>
<feature type="region of interest" description="Disordered" evidence="1">
    <location>
        <begin position="142"/>
        <end position="350"/>
    </location>
</feature>
<dbReference type="AlphaFoldDB" id="A0A124H132"/>
<reference evidence="3 4" key="1">
    <citation type="submission" date="2015-10" db="EMBL/GenBank/DDBJ databases">
        <title>Draft genome sequence of Streptomyces curacoi DSM 40107, type strain for the species Streptomyces curacoi.</title>
        <authorList>
            <person name="Ruckert C."/>
            <person name="Winkler A."/>
            <person name="Kalinowski J."/>
            <person name="Kampfer P."/>
            <person name="Glaeser S."/>
        </authorList>
    </citation>
    <scope>NUCLEOTIDE SEQUENCE [LARGE SCALE GENOMIC DNA]</scope>
    <source>
        <strain evidence="3 4">DSM 40107</strain>
    </source>
</reference>
<keyword evidence="2" id="KW-1133">Transmembrane helix</keyword>
<dbReference type="STRING" id="146536.AQI70_18020"/>
<evidence type="ECO:0000313" key="3">
    <source>
        <dbReference type="EMBL" id="KUM74731.1"/>
    </source>
</evidence>
<name>A0A124H132_9ACTN</name>
<keyword evidence="4" id="KW-1185">Reference proteome</keyword>
<keyword evidence="2" id="KW-0472">Membrane</keyword>
<feature type="compositionally biased region" description="Low complexity" evidence="1">
    <location>
        <begin position="151"/>
        <end position="161"/>
    </location>
</feature>
<accession>A0A124H132</accession>